<dbReference type="Pfam" id="PF03972">
    <property type="entry name" value="MmgE_PrpD_N"/>
    <property type="match status" value="1"/>
</dbReference>
<dbReference type="EMBL" id="BNBD01000001">
    <property type="protein sequence ID" value="GHF30066.1"/>
    <property type="molecule type" value="Genomic_DNA"/>
</dbReference>
<dbReference type="GO" id="GO:0016829">
    <property type="term" value="F:lyase activity"/>
    <property type="evidence" value="ECO:0007669"/>
    <property type="project" value="InterPro"/>
</dbReference>
<accession>A0A919EB09</accession>
<sequence length="528" mass="56723">MAGPTGDVLRTDLVRALCEQWGLPPGRPAASSAPWTSDPHATPLAQLSRWAAGLHADDIPCRVLKLAASQVLSQVASIRAGLEHPLGRMLISAFGHPVQSDPRAAAGVLAALGSWLNLDDTAYAGHLSNSTVAVPLAYAYARRLDGLSLLTAVVVANECAARITAAATLGPLRGQSAVHTHLAGAVAGRLYLERAPAPLWENAFGLAFAMPNWPLMRAFLASDARLFNTFTPVRTAMDACDAAEAGLRGASDIMEHQDGFLARFATVPLPEVITEGLGQRWHTETLSFKMHPGGPGIDAAVDCAMEIHRAIGPVHPDDVEEIVVEASLYTLFAGRRAARYVTGPGSPLGALVLDVPYPVATTLLTGEFTVDDFSSPRVDERRRWQLADRVRLEHDAEMTRELFRSEAPFGEAVREAGPLATPWLRDFGGDELVELVGEAEPVERDFSRSTKATGARVTVRLTDGRTVSRERLIPVGAAGPDTRARHSQLVREKFLSVGGPSEVADSVGRLHRMRARGVQRWVEAALMD</sequence>
<feature type="domain" description="MmgE/PrpD C-terminal" evidence="3">
    <location>
        <begin position="296"/>
        <end position="402"/>
    </location>
</feature>
<evidence type="ECO:0000259" key="2">
    <source>
        <dbReference type="Pfam" id="PF03972"/>
    </source>
</evidence>
<evidence type="ECO:0000313" key="5">
    <source>
        <dbReference type="Proteomes" id="UP000638313"/>
    </source>
</evidence>
<dbReference type="InterPro" id="IPR045337">
    <property type="entry name" value="MmgE_PrpD_C"/>
</dbReference>
<dbReference type="InterPro" id="IPR005656">
    <property type="entry name" value="MmgE_PrpD"/>
</dbReference>
<dbReference type="InterPro" id="IPR045336">
    <property type="entry name" value="MmgE_PrpD_N"/>
</dbReference>
<dbReference type="PANTHER" id="PTHR16943:SF8">
    <property type="entry name" value="2-METHYLCITRATE DEHYDRATASE"/>
    <property type="match status" value="1"/>
</dbReference>
<dbReference type="Gene3D" id="1.10.4100.10">
    <property type="entry name" value="2-methylcitrate dehydratase PrpD"/>
    <property type="match status" value="1"/>
</dbReference>
<feature type="domain" description="MmgE/PrpD N-terminal" evidence="2">
    <location>
        <begin position="46"/>
        <end position="266"/>
    </location>
</feature>
<dbReference type="SUPFAM" id="SSF103378">
    <property type="entry name" value="2-methylcitrate dehydratase PrpD"/>
    <property type="match status" value="1"/>
</dbReference>
<name>A0A919EB09_9ACTN</name>
<protein>
    <recommendedName>
        <fullName evidence="6">VlmK-like protein</fullName>
    </recommendedName>
</protein>
<evidence type="ECO:0008006" key="6">
    <source>
        <dbReference type="Google" id="ProtNLM"/>
    </source>
</evidence>
<dbReference type="RefSeq" id="WP_190128018.1">
    <property type="nucleotide sequence ID" value="NZ_BNBD01000001.1"/>
</dbReference>
<dbReference type="PANTHER" id="PTHR16943">
    <property type="entry name" value="2-METHYLCITRATE DEHYDRATASE-RELATED"/>
    <property type="match status" value="1"/>
</dbReference>
<evidence type="ECO:0000256" key="1">
    <source>
        <dbReference type="ARBA" id="ARBA00006174"/>
    </source>
</evidence>
<gene>
    <name evidence="4" type="ORF">GCM10010218_09130</name>
</gene>
<evidence type="ECO:0000259" key="3">
    <source>
        <dbReference type="Pfam" id="PF19305"/>
    </source>
</evidence>
<comment type="caution">
    <text evidence="4">The sequence shown here is derived from an EMBL/GenBank/DDBJ whole genome shotgun (WGS) entry which is preliminary data.</text>
</comment>
<dbReference type="Pfam" id="PF19305">
    <property type="entry name" value="MmgE_PrpD_C"/>
    <property type="match status" value="1"/>
</dbReference>
<dbReference type="Proteomes" id="UP000638313">
    <property type="component" value="Unassembled WGS sequence"/>
</dbReference>
<reference evidence="4" key="2">
    <citation type="submission" date="2020-09" db="EMBL/GenBank/DDBJ databases">
        <authorList>
            <person name="Sun Q."/>
            <person name="Ohkuma M."/>
        </authorList>
    </citation>
    <scope>NUCLEOTIDE SEQUENCE</scope>
    <source>
        <strain evidence="4">JCM 4059</strain>
    </source>
</reference>
<dbReference type="AlphaFoldDB" id="A0A919EB09"/>
<dbReference type="InterPro" id="IPR042183">
    <property type="entry name" value="MmgE/PrpD_sf_1"/>
</dbReference>
<dbReference type="InterPro" id="IPR036148">
    <property type="entry name" value="MmgE/PrpD_sf"/>
</dbReference>
<comment type="similarity">
    <text evidence="1">Belongs to the PrpD family.</text>
</comment>
<organism evidence="4 5">
    <name type="scientific">Streptomyces mashuensis</name>
    <dbReference type="NCBI Taxonomy" id="33904"/>
    <lineage>
        <taxon>Bacteria</taxon>
        <taxon>Bacillati</taxon>
        <taxon>Actinomycetota</taxon>
        <taxon>Actinomycetes</taxon>
        <taxon>Kitasatosporales</taxon>
        <taxon>Streptomycetaceae</taxon>
        <taxon>Streptomyces</taxon>
    </lineage>
</organism>
<reference evidence="4" key="1">
    <citation type="journal article" date="2014" name="Int. J. Syst. Evol. Microbiol.">
        <title>Complete genome sequence of Corynebacterium casei LMG S-19264T (=DSM 44701T), isolated from a smear-ripened cheese.</title>
        <authorList>
            <consortium name="US DOE Joint Genome Institute (JGI-PGF)"/>
            <person name="Walter F."/>
            <person name="Albersmeier A."/>
            <person name="Kalinowski J."/>
            <person name="Ruckert C."/>
        </authorList>
    </citation>
    <scope>NUCLEOTIDE SEQUENCE</scope>
    <source>
        <strain evidence="4">JCM 4059</strain>
    </source>
</reference>
<keyword evidence="5" id="KW-1185">Reference proteome</keyword>
<proteinExistence type="inferred from homology"/>
<evidence type="ECO:0000313" key="4">
    <source>
        <dbReference type="EMBL" id="GHF30066.1"/>
    </source>
</evidence>